<feature type="compositionally biased region" description="Low complexity" evidence="1">
    <location>
        <begin position="437"/>
        <end position="447"/>
    </location>
</feature>
<evidence type="ECO:0000313" key="3">
    <source>
        <dbReference type="Proteomes" id="UP000515165"/>
    </source>
</evidence>
<reference evidence="4" key="1">
    <citation type="submission" date="2025-08" db="UniProtKB">
        <authorList>
            <consortium name="RefSeq"/>
        </authorList>
    </citation>
    <scope>IDENTIFICATION</scope>
    <source>
        <tissue evidence="4">Blood</tissue>
    </source>
</reference>
<keyword evidence="3" id="KW-1185">Reference proteome</keyword>
<dbReference type="Proteomes" id="UP000515165">
    <property type="component" value="Chromosome 16"/>
</dbReference>
<organism evidence="3 4">
    <name type="scientific">Zalophus californianus</name>
    <name type="common">California sealion</name>
    <dbReference type="NCBI Taxonomy" id="9704"/>
    <lineage>
        <taxon>Eukaryota</taxon>
        <taxon>Metazoa</taxon>
        <taxon>Chordata</taxon>
        <taxon>Craniata</taxon>
        <taxon>Vertebrata</taxon>
        <taxon>Euteleostomi</taxon>
        <taxon>Mammalia</taxon>
        <taxon>Eutheria</taxon>
        <taxon>Laurasiatheria</taxon>
        <taxon>Carnivora</taxon>
        <taxon>Caniformia</taxon>
        <taxon>Pinnipedia</taxon>
        <taxon>Otariidae</taxon>
        <taxon>Zalophus</taxon>
    </lineage>
</organism>
<dbReference type="GeneID" id="113939121"/>
<evidence type="ECO:0000313" key="4">
    <source>
        <dbReference type="RefSeq" id="XP_027480493.2"/>
    </source>
</evidence>
<feature type="transmembrane region" description="Helical" evidence="2">
    <location>
        <begin position="275"/>
        <end position="299"/>
    </location>
</feature>
<proteinExistence type="predicted"/>
<gene>
    <name evidence="4" type="primary">LOC113939121</name>
</gene>
<keyword evidence="2" id="KW-0472">Membrane</keyword>
<dbReference type="RefSeq" id="XP_027480493.2">
    <property type="nucleotide sequence ID" value="XM_027624692.2"/>
</dbReference>
<feature type="region of interest" description="Disordered" evidence="1">
    <location>
        <begin position="352"/>
        <end position="609"/>
    </location>
</feature>
<accession>A0A6J2FKE5</accession>
<dbReference type="KEGG" id="zca:113939121"/>
<feature type="compositionally biased region" description="Gly residues" evidence="1">
    <location>
        <begin position="402"/>
        <end position="426"/>
    </location>
</feature>
<evidence type="ECO:0000256" key="1">
    <source>
        <dbReference type="SAM" id="MobiDB-lite"/>
    </source>
</evidence>
<feature type="compositionally biased region" description="Basic residues" evidence="1">
    <location>
        <begin position="583"/>
        <end position="593"/>
    </location>
</feature>
<feature type="region of interest" description="Disordered" evidence="1">
    <location>
        <begin position="1"/>
        <end position="35"/>
    </location>
</feature>
<dbReference type="AlphaFoldDB" id="A0A6J2FKE5"/>
<feature type="compositionally biased region" description="Low complexity" evidence="1">
    <location>
        <begin position="482"/>
        <end position="526"/>
    </location>
</feature>
<feature type="compositionally biased region" description="Pro residues" evidence="1">
    <location>
        <begin position="1"/>
        <end position="11"/>
    </location>
</feature>
<name>A0A6J2FKE5_ZALCA</name>
<protein>
    <submittedName>
        <fullName evidence="4">Uncharacterized protein LOC113939121</fullName>
    </submittedName>
</protein>
<keyword evidence="2" id="KW-0812">Transmembrane</keyword>
<keyword evidence="2" id="KW-1133">Transmembrane helix</keyword>
<sequence length="657" mass="68596">MGVPVRCPPRPCRPDNGGRLGPRARPGSRKYSRRACAAPRGLPGVVVHEPGLLRGRLGTSFGGGGRVFPNLEEGPFPSSNEERRAYSAAQLSLSLGLGLHMEEERVGEQSGKHRFRHPDGLELELAAEAERGVAKEGHGHDGALEDVDGVHVRHDAAAGLIVVDDGAVDEALGDDAVLHQLLDHQLVHPLGDLVHIARRVQALLARPALLQLGAVRVALAEEVLVAQRGPVHRVLVVQALLGAGHHLVDAGLDLGALVLAEKTHLANAALHLARLLLLLQLLLLVVAALGVRVLLVLALSPGHRVRFGGGGGGGSGGYGGGGGGRCLSAARLIVVPGRHGFELLTQVRVTAGGRHGPHDAALGSSGAGGAAGHGSRRTRPGAPGEMGFPQRQAPMRDRGTRRGGGVEGTGAGSGLRGGGSCSGGGNRASFPTFFTSHGARAPAAPHAAEGRCGGPTRLPARPSDARPSPHFKALLTTSRAVRPTSASAAPQRAPQRARAMPPATAAPRAAGMRVRVGRVTGGARASADGDRSASDAPPPLTEGLRGSTLKQQPASLTRLLRDRRAPSTGVRSHCQRSRDAASRHRPKARKRLSPQRATTGEPPQPRLPRHRPLLRFQFFHWVTGHAPGGPRQELPEIGSHSCLSIKWSPWLLRPSLN</sequence>
<evidence type="ECO:0000256" key="2">
    <source>
        <dbReference type="SAM" id="Phobius"/>
    </source>
</evidence>